<sequence>MPETRLELGVPPAQAKAPRTHTYVPLQWFRRRRTLVACITLIACALLYLHAAAPASRWHPYRRPAGDADIDALLRTVPGAVPGRDVVVTDVLADAGHAGKPYPTREHLTLLLLGQLQDPAFTFAASPWPQWAPWVADETQRPRNAHVQFLTELKRAGNGTDDVRLFLEHPAHWAEQHRQRTPLTVFSKSYCPYSRRAKALLDSYHAHYDKYEVDLHPETAFFAQLIWDLTGHRTYPKVLEGAHLLGGSDALDELDRKHLLHGILEGAGVL</sequence>
<dbReference type="Pfam" id="PF00462">
    <property type="entry name" value="Glutaredoxin"/>
    <property type="match status" value="1"/>
</dbReference>
<dbReference type="InterPro" id="IPR014025">
    <property type="entry name" value="Glutaredoxin_subgr"/>
</dbReference>
<dbReference type="EMBL" id="CP046240">
    <property type="protein sequence ID" value="WFD49893.1"/>
    <property type="molecule type" value="Genomic_DNA"/>
</dbReference>
<dbReference type="InterPro" id="IPR036249">
    <property type="entry name" value="Thioredoxin-like_sf"/>
</dbReference>
<keyword evidence="1" id="KW-1133">Transmembrane helix</keyword>
<dbReference type="InterPro" id="IPR002109">
    <property type="entry name" value="Glutaredoxin"/>
</dbReference>
<dbReference type="PANTHER" id="PTHR45694">
    <property type="entry name" value="GLUTAREDOXIN 2"/>
    <property type="match status" value="1"/>
</dbReference>
<keyword evidence="1" id="KW-0812">Transmembrane</keyword>
<protein>
    <recommendedName>
        <fullName evidence="2">Glutaredoxin domain-containing protein</fullName>
    </recommendedName>
</protein>
<evidence type="ECO:0000256" key="1">
    <source>
        <dbReference type="SAM" id="Phobius"/>
    </source>
</evidence>
<accession>A0ABY8F362</accession>
<dbReference type="SUPFAM" id="SSF52833">
    <property type="entry name" value="Thioredoxin-like"/>
    <property type="match status" value="1"/>
</dbReference>
<dbReference type="PRINTS" id="PR00160">
    <property type="entry name" value="GLUTAREDOXIN"/>
</dbReference>
<evidence type="ECO:0000313" key="4">
    <source>
        <dbReference type="Proteomes" id="UP000818624"/>
    </source>
</evidence>
<evidence type="ECO:0000259" key="2">
    <source>
        <dbReference type="Pfam" id="PF00462"/>
    </source>
</evidence>
<dbReference type="Gene3D" id="3.40.30.10">
    <property type="entry name" value="Glutaredoxin"/>
    <property type="match status" value="1"/>
</dbReference>
<reference evidence="3 4" key="1">
    <citation type="journal article" date="2020" name="Elife">
        <title>Loss of centromere function drives karyotype evolution in closely related Malassezia species.</title>
        <authorList>
            <person name="Sankaranarayanan S.R."/>
            <person name="Ianiri G."/>
            <person name="Coelho M.A."/>
            <person name="Reza M.H."/>
            <person name="Thimmappa B.C."/>
            <person name="Ganguly P."/>
            <person name="Vadnala R.N."/>
            <person name="Sun S."/>
            <person name="Siddharthan R."/>
            <person name="Tellgren-Roth C."/>
            <person name="Dawson T.L."/>
            <person name="Heitman J."/>
            <person name="Sanyal K."/>
        </authorList>
    </citation>
    <scope>NUCLEOTIDE SEQUENCE [LARGE SCALE GENOMIC DNA]</scope>
    <source>
        <strain evidence="3">CBS14141</strain>
    </source>
</reference>
<keyword evidence="1" id="KW-0472">Membrane</keyword>
<dbReference type="PROSITE" id="PS51354">
    <property type="entry name" value="GLUTAREDOXIN_2"/>
    <property type="match status" value="1"/>
</dbReference>
<feature type="transmembrane region" description="Helical" evidence="1">
    <location>
        <begin position="34"/>
        <end position="53"/>
    </location>
</feature>
<organism evidence="3 4">
    <name type="scientific">Malassezia furfur</name>
    <name type="common">Pityriasis versicolor infection agent</name>
    <name type="synonym">Pityrosporum furfur</name>
    <dbReference type="NCBI Taxonomy" id="55194"/>
    <lineage>
        <taxon>Eukaryota</taxon>
        <taxon>Fungi</taxon>
        <taxon>Dikarya</taxon>
        <taxon>Basidiomycota</taxon>
        <taxon>Ustilaginomycotina</taxon>
        <taxon>Malasseziomycetes</taxon>
        <taxon>Malasseziales</taxon>
        <taxon>Malasseziaceae</taxon>
        <taxon>Malassezia</taxon>
    </lineage>
</organism>
<feature type="domain" description="Glutaredoxin" evidence="2">
    <location>
        <begin position="184"/>
        <end position="239"/>
    </location>
</feature>
<dbReference type="PANTHER" id="PTHR45694:SF18">
    <property type="entry name" value="GLUTAREDOXIN-1-RELATED"/>
    <property type="match status" value="1"/>
</dbReference>
<evidence type="ECO:0000313" key="3">
    <source>
        <dbReference type="EMBL" id="WFD49893.1"/>
    </source>
</evidence>
<dbReference type="Proteomes" id="UP000818624">
    <property type="component" value="Chromosome 7"/>
</dbReference>
<proteinExistence type="predicted"/>
<gene>
    <name evidence="3" type="ORF">GLX27_004579</name>
</gene>
<keyword evidence="4" id="KW-1185">Reference proteome</keyword>
<name>A0ABY8F362_MALFU</name>